<evidence type="ECO:0000256" key="7">
    <source>
        <dbReference type="SAM" id="SignalP"/>
    </source>
</evidence>
<organism evidence="9 10">
    <name type="scientific">Musa troglodytarum</name>
    <name type="common">fe'i banana</name>
    <dbReference type="NCBI Taxonomy" id="320322"/>
    <lineage>
        <taxon>Eukaryota</taxon>
        <taxon>Viridiplantae</taxon>
        <taxon>Streptophyta</taxon>
        <taxon>Embryophyta</taxon>
        <taxon>Tracheophyta</taxon>
        <taxon>Spermatophyta</taxon>
        <taxon>Magnoliopsida</taxon>
        <taxon>Liliopsida</taxon>
        <taxon>Zingiberales</taxon>
        <taxon>Musaceae</taxon>
        <taxon>Musa</taxon>
    </lineage>
</organism>
<dbReference type="Gene3D" id="2.70.130.10">
    <property type="entry name" value="Mannose-6-phosphate receptor binding domain"/>
    <property type="match status" value="1"/>
</dbReference>
<dbReference type="CDD" id="cd00112">
    <property type="entry name" value="LDLa"/>
    <property type="match status" value="1"/>
</dbReference>
<evidence type="ECO:0000256" key="2">
    <source>
        <dbReference type="ARBA" id="ARBA00022729"/>
    </source>
</evidence>
<dbReference type="InterPro" id="IPR036055">
    <property type="entry name" value="LDL_receptor-like_sf"/>
</dbReference>
<feature type="domain" description="MRH" evidence="8">
    <location>
        <begin position="524"/>
        <end position="619"/>
    </location>
</feature>
<proteinExistence type="predicted"/>
<evidence type="ECO:0000256" key="4">
    <source>
        <dbReference type="ARBA" id="ARBA00023157"/>
    </source>
</evidence>
<keyword evidence="10" id="KW-1185">Reference proteome</keyword>
<dbReference type="InterPro" id="IPR036607">
    <property type="entry name" value="PRKCSH"/>
</dbReference>
<dbReference type="GO" id="GO:0017177">
    <property type="term" value="C:glucosidase II complex"/>
    <property type="evidence" value="ECO:0007669"/>
    <property type="project" value="TreeGrafter"/>
</dbReference>
<dbReference type="InterPro" id="IPR028146">
    <property type="entry name" value="PRKCSH_N"/>
</dbReference>
<protein>
    <recommendedName>
        <fullName evidence="1">Glucosidase 2 subunit beta</fullName>
    </recommendedName>
</protein>
<dbReference type="GO" id="GO:0006491">
    <property type="term" value="P:N-glycan processing"/>
    <property type="evidence" value="ECO:0007669"/>
    <property type="project" value="TreeGrafter"/>
</dbReference>
<sequence>MRTHRIRVSIAISCFCLLWVGGFTSLPPRELLGIAPRDEGYYKSDVIKCKDGSKKFTKQQLNDEFCDCPDGTDEPGTSACPEGEFYCRNAGHIPRTIFSSRVNDGVCDCCDGSDEYGGNANCPNTCWEAGKAAREKLKKKIATHQDGLAIRKQELEKAKQAFADDEAELLKLKNEEKILKGLVEKLREHKERIEKAEEEDRLRKEKEEKKQREAERKSTEQNKLSEESPQYQSEGTQDPPMEMNSQVFISDFLTLQPAVPIFQKRKKIKTAIEGCQQLLWNYNYLESGMVIDNCLHHVHSWETSWTLFLIVINVDSVEIGHEPVVPLENEYNSRIEIPAVHDVGQKQVVGNHGESITSGHGSDDVNNEIPSGHAADQEHISGNTEGLSREELGRLVASRWTGQHTEERTNEPSDADGEQEEQNQDFSDSAEEENYESYNSDNDDDRHKFDDDDIQDVAAEEYGNHVEPDGSYDHDKDYKHEFPGSPSWLDKIKQTVQNIIQAFSFFKSPVDLSGKEKDFYSFYDRCFEIKQNKYIYKVCPFKKASQVEGHSSTPLGHWENFDESYRVMQFSNGDRCWNGPDRSLKVRLRCGLKDELADVDEPSRCEYVAILSTPIICLEEKLKELQQKLEDMNKSQPSTRDEL</sequence>
<dbReference type="SUPFAM" id="SSF57424">
    <property type="entry name" value="LDL receptor-like module"/>
    <property type="match status" value="1"/>
</dbReference>
<dbReference type="OrthoDB" id="28322at2759"/>
<dbReference type="InterPro" id="IPR009011">
    <property type="entry name" value="Man6P_isomerase_rcpt-bd_dom_sf"/>
</dbReference>
<keyword evidence="4" id="KW-1015">Disulfide bond</keyword>
<dbReference type="SUPFAM" id="SSF50911">
    <property type="entry name" value="Mannose 6-phosphate receptor domain"/>
    <property type="match status" value="1"/>
</dbReference>
<feature type="signal peptide" evidence="7">
    <location>
        <begin position="1"/>
        <end position="25"/>
    </location>
</feature>
<feature type="compositionally biased region" description="Acidic residues" evidence="6">
    <location>
        <begin position="413"/>
        <end position="435"/>
    </location>
</feature>
<feature type="compositionally biased region" description="Polar residues" evidence="6">
    <location>
        <begin position="227"/>
        <end position="236"/>
    </location>
</feature>
<feature type="region of interest" description="Disordered" evidence="6">
    <location>
        <begin position="351"/>
        <end position="450"/>
    </location>
</feature>
<dbReference type="PANTHER" id="PTHR12630:SF1">
    <property type="entry name" value="GLUCOSIDASE 2 SUBUNIT BETA"/>
    <property type="match status" value="1"/>
</dbReference>
<evidence type="ECO:0000313" key="9">
    <source>
        <dbReference type="EMBL" id="URE03154.1"/>
    </source>
</evidence>
<dbReference type="Proteomes" id="UP001055439">
    <property type="component" value="Chromosome 5"/>
</dbReference>
<keyword evidence="5" id="KW-0175">Coiled coil</keyword>
<dbReference type="PROSITE" id="PS51914">
    <property type="entry name" value="MRH"/>
    <property type="match status" value="1"/>
</dbReference>
<evidence type="ECO:0000256" key="3">
    <source>
        <dbReference type="ARBA" id="ARBA00022824"/>
    </source>
</evidence>
<feature type="chain" id="PRO_5039711420" description="Glucosidase 2 subunit beta" evidence="7">
    <location>
        <begin position="26"/>
        <end position="643"/>
    </location>
</feature>
<dbReference type="EMBL" id="CP097507">
    <property type="protein sequence ID" value="URE03154.1"/>
    <property type="molecule type" value="Genomic_DNA"/>
</dbReference>
<evidence type="ECO:0000256" key="5">
    <source>
        <dbReference type="SAM" id="Coils"/>
    </source>
</evidence>
<name>A0A9E7K3H0_9LILI</name>
<evidence type="ECO:0000256" key="1">
    <source>
        <dbReference type="ARBA" id="ARBA00022387"/>
    </source>
</evidence>
<keyword evidence="3" id="KW-0256">Endoplasmic reticulum</keyword>
<gene>
    <name evidence="9" type="ORF">MUK42_19608</name>
</gene>
<dbReference type="Gene3D" id="4.10.400.10">
    <property type="entry name" value="Low-density Lipoprotein Receptor"/>
    <property type="match status" value="1"/>
</dbReference>
<feature type="region of interest" description="Disordered" evidence="6">
    <location>
        <begin position="194"/>
        <end position="242"/>
    </location>
</feature>
<accession>A0A9E7K3H0</accession>
<dbReference type="InterPro" id="IPR002172">
    <property type="entry name" value="LDrepeatLR_classA_rpt"/>
</dbReference>
<dbReference type="Pfam" id="PF13015">
    <property type="entry name" value="PRKCSH_1"/>
    <property type="match status" value="1"/>
</dbReference>
<dbReference type="Pfam" id="PF12999">
    <property type="entry name" value="PRKCSH-like"/>
    <property type="match status" value="1"/>
</dbReference>
<evidence type="ECO:0000313" key="10">
    <source>
        <dbReference type="Proteomes" id="UP001055439"/>
    </source>
</evidence>
<feature type="coiled-coil region" evidence="5">
    <location>
        <begin position="615"/>
        <end position="642"/>
    </location>
</feature>
<dbReference type="InterPro" id="IPR044865">
    <property type="entry name" value="MRH_dom"/>
</dbReference>
<evidence type="ECO:0000259" key="8">
    <source>
        <dbReference type="PROSITE" id="PS51914"/>
    </source>
</evidence>
<dbReference type="PROSITE" id="PS50068">
    <property type="entry name" value="LDLRA_2"/>
    <property type="match status" value="1"/>
</dbReference>
<reference evidence="9" key="1">
    <citation type="submission" date="2022-05" db="EMBL/GenBank/DDBJ databases">
        <title>The Musa troglodytarum L. genome provides insights into the mechanism of non-climacteric behaviour and enrichment of carotenoids.</title>
        <authorList>
            <person name="Wang J."/>
        </authorList>
    </citation>
    <scope>NUCLEOTIDE SEQUENCE</scope>
    <source>
        <tissue evidence="9">Leaf</tissue>
    </source>
</reference>
<dbReference type="InterPro" id="IPR039794">
    <property type="entry name" value="Gtb1-like"/>
</dbReference>
<dbReference type="PANTHER" id="PTHR12630">
    <property type="entry name" value="N-LINKED OLIGOSACCHARIDE PROCESSING"/>
    <property type="match status" value="1"/>
</dbReference>
<evidence type="ECO:0000256" key="6">
    <source>
        <dbReference type="SAM" id="MobiDB-lite"/>
    </source>
</evidence>
<dbReference type="AlphaFoldDB" id="A0A9E7K3H0"/>
<keyword evidence="2 7" id="KW-0732">Signal</keyword>
<feature type="compositionally biased region" description="Basic and acidic residues" evidence="6">
    <location>
        <begin position="194"/>
        <end position="226"/>
    </location>
</feature>